<evidence type="ECO:0000256" key="1">
    <source>
        <dbReference type="SAM" id="MobiDB-lite"/>
    </source>
</evidence>
<evidence type="ECO:0000313" key="2">
    <source>
        <dbReference type="EMBL" id="JAD42783.1"/>
    </source>
</evidence>
<dbReference type="EMBL" id="GBRH01255112">
    <property type="protein sequence ID" value="JAD42783.1"/>
    <property type="molecule type" value="Transcribed_RNA"/>
</dbReference>
<dbReference type="AlphaFoldDB" id="A0A0A8ZYI5"/>
<feature type="compositionally biased region" description="Basic residues" evidence="1">
    <location>
        <begin position="1"/>
        <end position="12"/>
    </location>
</feature>
<feature type="region of interest" description="Disordered" evidence="1">
    <location>
        <begin position="1"/>
        <end position="20"/>
    </location>
</feature>
<sequence>MRSGRWAHRTIRRRSEPGVR</sequence>
<accession>A0A0A8ZYI5</accession>
<organism evidence="2">
    <name type="scientific">Arundo donax</name>
    <name type="common">Giant reed</name>
    <name type="synonym">Donax arundinaceus</name>
    <dbReference type="NCBI Taxonomy" id="35708"/>
    <lineage>
        <taxon>Eukaryota</taxon>
        <taxon>Viridiplantae</taxon>
        <taxon>Streptophyta</taxon>
        <taxon>Embryophyta</taxon>
        <taxon>Tracheophyta</taxon>
        <taxon>Spermatophyta</taxon>
        <taxon>Magnoliopsida</taxon>
        <taxon>Liliopsida</taxon>
        <taxon>Poales</taxon>
        <taxon>Poaceae</taxon>
        <taxon>PACMAD clade</taxon>
        <taxon>Arundinoideae</taxon>
        <taxon>Arundineae</taxon>
        <taxon>Arundo</taxon>
    </lineage>
</organism>
<name>A0A0A8ZYI5_ARUDO</name>
<proteinExistence type="predicted"/>
<reference evidence="2" key="1">
    <citation type="submission" date="2014-09" db="EMBL/GenBank/DDBJ databases">
        <authorList>
            <person name="Magalhaes I.L.F."/>
            <person name="Oliveira U."/>
            <person name="Santos F.R."/>
            <person name="Vidigal T.H.D.A."/>
            <person name="Brescovit A.D."/>
            <person name="Santos A.J."/>
        </authorList>
    </citation>
    <scope>NUCLEOTIDE SEQUENCE</scope>
    <source>
        <tissue evidence="2">Shoot tissue taken approximately 20 cm above the soil surface</tissue>
    </source>
</reference>
<reference evidence="2" key="2">
    <citation type="journal article" date="2015" name="Data Brief">
        <title>Shoot transcriptome of the giant reed, Arundo donax.</title>
        <authorList>
            <person name="Barrero R.A."/>
            <person name="Guerrero F.D."/>
            <person name="Moolhuijzen P."/>
            <person name="Goolsby J.A."/>
            <person name="Tidwell J."/>
            <person name="Bellgard S.E."/>
            <person name="Bellgard M.I."/>
        </authorList>
    </citation>
    <scope>NUCLEOTIDE SEQUENCE</scope>
    <source>
        <tissue evidence="2">Shoot tissue taken approximately 20 cm above the soil surface</tissue>
    </source>
</reference>
<protein>
    <submittedName>
        <fullName evidence="2">Uncharacterized protein</fullName>
    </submittedName>
</protein>